<evidence type="ECO:0000256" key="6">
    <source>
        <dbReference type="ARBA" id="ARBA00022519"/>
    </source>
</evidence>
<dbReference type="GO" id="GO:0042626">
    <property type="term" value="F:ATPase-coupled transmembrane transporter activity"/>
    <property type="evidence" value="ECO:0007669"/>
    <property type="project" value="InterPro"/>
</dbReference>
<evidence type="ECO:0000256" key="5">
    <source>
        <dbReference type="ARBA" id="ARBA00022475"/>
    </source>
</evidence>
<dbReference type="AlphaFoldDB" id="A0A3M8DD31"/>
<accession>A0A3M8DD31</accession>
<proteinExistence type="inferred from homology"/>
<evidence type="ECO:0000256" key="9">
    <source>
        <dbReference type="SAM" id="SignalP"/>
    </source>
</evidence>
<dbReference type="InterPro" id="IPR044527">
    <property type="entry name" value="NrtA/CpmA_ABC-bd_dom"/>
</dbReference>
<dbReference type="Pfam" id="PF13379">
    <property type="entry name" value="NMT1_2"/>
    <property type="match status" value="1"/>
</dbReference>
<evidence type="ECO:0000256" key="4">
    <source>
        <dbReference type="ARBA" id="ARBA00022448"/>
    </source>
</evidence>
<feature type="chain" id="PRO_5039700082" evidence="9">
    <location>
        <begin position="25"/>
        <end position="336"/>
    </location>
</feature>
<dbReference type="GO" id="GO:0042597">
    <property type="term" value="C:periplasmic space"/>
    <property type="evidence" value="ECO:0007669"/>
    <property type="project" value="UniProtKB-SubCell"/>
</dbReference>
<evidence type="ECO:0000313" key="10">
    <source>
        <dbReference type="EMBL" id="RNB85107.1"/>
    </source>
</evidence>
<comment type="subcellular location">
    <subcellularLocation>
        <location evidence="2">Cell inner membrane</location>
    </subcellularLocation>
    <subcellularLocation>
        <location evidence="1">Periplasm</location>
    </subcellularLocation>
</comment>
<organism evidence="10 11">
    <name type="scientific">Brevibacillus fluminis</name>
    <dbReference type="NCBI Taxonomy" id="511487"/>
    <lineage>
        <taxon>Bacteria</taxon>
        <taxon>Bacillati</taxon>
        <taxon>Bacillota</taxon>
        <taxon>Bacilli</taxon>
        <taxon>Bacillales</taxon>
        <taxon>Paenibacillaceae</taxon>
        <taxon>Brevibacillus</taxon>
    </lineage>
</organism>
<dbReference type="Proteomes" id="UP000271031">
    <property type="component" value="Unassembled WGS sequence"/>
</dbReference>
<keyword evidence="11" id="KW-1185">Reference proteome</keyword>
<dbReference type="CDD" id="cd13553">
    <property type="entry name" value="PBP2_NrtA_CpmA_like"/>
    <property type="match status" value="1"/>
</dbReference>
<reference evidence="10 11" key="1">
    <citation type="submission" date="2018-10" db="EMBL/GenBank/DDBJ databases">
        <title>Phylogenomics of Brevibacillus.</title>
        <authorList>
            <person name="Dunlap C."/>
        </authorList>
    </citation>
    <scope>NUCLEOTIDE SEQUENCE [LARGE SCALE GENOMIC DNA]</scope>
    <source>
        <strain evidence="10 11">JCM 15716</strain>
    </source>
</reference>
<keyword evidence="8" id="KW-0472">Membrane</keyword>
<name>A0A3M8DD31_9BACL</name>
<evidence type="ECO:0000256" key="1">
    <source>
        <dbReference type="ARBA" id="ARBA00004418"/>
    </source>
</evidence>
<dbReference type="NCBIfam" id="TIGR01728">
    <property type="entry name" value="SsuA_fam"/>
    <property type="match status" value="1"/>
</dbReference>
<gene>
    <name evidence="10" type="ORF">EDM56_19560</name>
</gene>
<evidence type="ECO:0000256" key="8">
    <source>
        <dbReference type="ARBA" id="ARBA00023136"/>
    </source>
</evidence>
<dbReference type="GO" id="GO:0005886">
    <property type="term" value="C:plasma membrane"/>
    <property type="evidence" value="ECO:0007669"/>
    <property type="project" value="UniProtKB-SubCell"/>
</dbReference>
<keyword evidence="4" id="KW-0813">Transport</keyword>
<evidence type="ECO:0000256" key="2">
    <source>
        <dbReference type="ARBA" id="ARBA00004533"/>
    </source>
</evidence>
<keyword evidence="5" id="KW-1003">Cell membrane</keyword>
<dbReference type="Gene3D" id="3.40.190.10">
    <property type="entry name" value="Periplasmic binding protein-like II"/>
    <property type="match status" value="2"/>
</dbReference>
<sequence>MKKIHGVRAWLAGLLTVLTLTGCANYSQEPKPTDTVRFGYFPNVTHMAAIVGLDKGYFQEELGPGIKLAPKTFPNGGLFMEAISTGQIDFGYTGPGPALINYLKNPTHHILAGAVDGGAVLVVRPDSGITSVKDLDGKRVAIPGIGNTQDLALRKVLKEAGLGIKGFGGTVEVLAQSPADMATLFLQQNVDAAAVPEPWGVNLQKKAGAKILLDWDRFGWGKETTNTVVLATKSFTDGNPELTKKLLRAHVRAVQFIKEHPDEAVAILVKQLKALTGKDMNVEEIKAAVARSNATYDVHENVLREMAKISEEAGYSTKADISGFIDLSYLKQVTGK</sequence>
<protein>
    <submittedName>
        <fullName evidence="10">Aliphatic sulfonate ABC transporter substrate-binding protein</fullName>
    </submittedName>
</protein>
<keyword evidence="7 9" id="KW-0732">Signal</keyword>
<evidence type="ECO:0000256" key="3">
    <source>
        <dbReference type="ARBA" id="ARBA00010742"/>
    </source>
</evidence>
<feature type="signal peptide" evidence="9">
    <location>
        <begin position="1"/>
        <end position="24"/>
    </location>
</feature>
<dbReference type="EMBL" id="RHHQ01000015">
    <property type="protein sequence ID" value="RNB85107.1"/>
    <property type="molecule type" value="Genomic_DNA"/>
</dbReference>
<comment type="similarity">
    <text evidence="3">Belongs to the bacterial solute-binding protein SsuA/TauA family.</text>
</comment>
<dbReference type="PANTHER" id="PTHR30024">
    <property type="entry name" value="ALIPHATIC SULFONATES-BINDING PROTEIN-RELATED"/>
    <property type="match status" value="1"/>
</dbReference>
<evidence type="ECO:0000256" key="7">
    <source>
        <dbReference type="ARBA" id="ARBA00022729"/>
    </source>
</evidence>
<dbReference type="InterPro" id="IPR010067">
    <property type="entry name" value="ABC_SsuA_sub-bd"/>
</dbReference>
<dbReference type="SUPFAM" id="SSF53850">
    <property type="entry name" value="Periplasmic binding protein-like II"/>
    <property type="match status" value="1"/>
</dbReference>
<dbReference type="PANTHER" id="PTHR30024:SF47">
    <property type="entry name" value="TAURINE-BINDING PERIPLASMIC PROTEIN"/>
    <property type="match status" value="1"/>
</dbReference>
<dbReference type="OrthoDB" id="506341at2"/>
<keyword evidence="6" id="KW-0997">Cell inner membrane</keyword>
<evidence type="ECO:0000313" key="11">
    <source>
        <dbReference type="Proteomes" id="UP000271031"/>
    </source>
</evidence>
<dbReference type="PROSITE" id="PS51257">
    <property type="entry name" value="PROKAR_LIPOPROTEIN"/>
    <property type="match status" value="1"/>
</dbReference>
<dbReference type="RefSeq" id="WP_122919592.1">
    <property type="nucleotide sequence ID" value="NZ_RHHQ01000015.1"/>
</dbReference>
<comment type="caution">
    <text evidence="10">The sequence shown here is derived from an EMBL/GenBank/DDBJ whole genome shotgun (WGS) entry which is preliminary data.</text>
</comment>